<dbReference type="InParanoid" id="A0A1Q5PWC2"/>
<gene>
    <name evidence="2" type="ORF">BSZ40_06120</name>
</gene>
<dbReference type="OrthoDB" id="3268648at2"/>
<evidence type="ECO:0000259" key="1">
    <source>
        <dbReference type="Pfam" id="PF01471"/>
    </source>
</evidence>
<dbReference type="AlphaFoldDB" id="A0A1Q5PWC2"/>
<dbReference type="STRING" id="52770.BSZ40_06120"/>
<keyword evidence="3" id="KW-1185">Reference proteome</keyword>
<evidence type="ECO:0000313" key="3">
    <source>
        <dbReference type="Proteomes" id="UP000185612"/>
    </source>
</evidence>
<dbReference type="EMBL" id="MQVS01000005">
    <property type="protein sequence ID" value="OKL51725.1"/>
    <property type="molecule type" value="Genomic_DNA"/>
</dbReference>
<evidence type="ECO:0000313" key="2">
    <source>
        <dbReference type="EMBL" id="OKL51725.1"/>
    </source>
</evidence>
<reference evidence="3" key="1">
    <citation type="submission" date="2016-12" db="EMBL/GenBank/DDBJ databases">
        <authorList>
            <person name="Meng X."/>
        </authorList>
    </citation>
    <scope>NUCLEOTIDE SEQUENCE [LARGE SCALE GENOMIC DNA]</scope>
    <source>
        <strain evidence="3">DSM 20732</strain>
    </source>
</reference>
<organism evidence="2 3">
    <name type="scientific">Buchananella hordeovulneris</name>
    <dbReference type="NCBI Taxonomy" id="52770"/>
    <lineage>
        <taxon>Bacteria</taxon>
        <taxon>Bacillati</taxon>
        <taxon>Actinomycetota</taxon>
        <taxon>Actinomycetes</taxon>
        <taxon>Actinomycetales</taxon>
        <taxon>Actinomycetaceae</taxon>
        <taxon>Buchananella</taxon>
    </lineage>
</organism>
<sequence length="363" mass="37712">MARNAPRRLLPWRRLVALTIGLLVCGVAVFWAGLQVGSQQQDPAQAASAPLTVTVETASVGRSLTLPVVVKQTRVPVGGNLAAGVLTKLGTPGSYASGDVLYAVDGRDIYAAPGKTPFYRPLAKDAKGDDVLALNQMLVDLGYLDYADDKFDVYTEDAVKRWQRDAGQEPTGTIARGELVAIPTLPRAIYFDPEIGRVGTLLSEGQNLVLTLTGEPEFQLPLTDQQRATVLSGMQVAVTDGTNTWPAVIGEQGTPSDGVVPYLLTAPDGGTVCGNQCNLLPPEPTVSLLGEVEIVPRQEGLAVPLAALTLGTDGTATVTVQEAGGPREAQVQVLTVADGVALVNGLAAGDVVVLAGPPPTPGP</sequence>
<proteinExistence type="predicted"/>
<dbReference type="InterPro" id="IPR036365">
    <property type="entry name" value="PGBD-like_sf"/>
</dbReference>
<accession>A0A1Q5PWC2</accession>
<dbReference type="Gene3D" id="2.40.420.20">
    <property type="match status" value="1"/>
</dbReference>
<name>A0A1Q5PWC2_9ACTO</name>
<dbReference type="RefSeq" id="WP_073824302.1">
    <property type="nucleotide sequence ID" value="NZ_MQVS01000005.1"/>
</dbReference>
<dbReference type="Gene3D" id="1.10.101.10">
    <property type="entry name" value="PGBD-like superfamily/PGBD"/>
    <property type="match status" value="1"/>
</dbReference>
<dbReference type="SUPFAM" id="SSF47090">
    <property type="entry name" value="PGBD-like"/>
    <property type="match status" value="1"/>
</dbReference>
<dbReference type="InterPro" id="IPR036366">
    <property type="entry name" value="PGBDSf"/>
</dbReference>
<protein>
    <recommendedName>
        <fullName evidence="1">Peptidoglycan binding-like domain-containing protein</fullName>
    </recommendedName>
</protein>
<dbReference type="InterPro" id="IPR002477">
    <property type="entry name" value="Peptidoglycan-bd-like"/>
</dbReference>
<dbReference type="Proteomes" id="UP000185612">
    <property type="component" value="Unassembled WGS sequence"/>
</dbReference>
<comment type="caution">
    <text evidence="2">The sequence shown here is derived from an EMBL/GenBank/DDBJ whole genome shotgun (WGS) entry which is preliminary data.</text>
</comment>
<dbReference type="Pfam" id="PF01471">
    <property type="entry name" value="PG_binding_1"/>
    <property type="match status" value="1"/>
</dbReference>
<feature type="domain" description="Peptidoglycan binding-like" evidence="1">
    <location>
        <begin position="128"/>
        <end position="172"/>
    </location>
</feature>